<comment type="caution">
    <text evidence="2">The sequence shown here is derived from an EMBL/GenBank/DDBJ whole genome shotgun (WGS) entry which is preliminary data.</text>
</comment>
<accession>A0A5N8XMT9</accession>
<keyword evidence="3" id="KW-1185">Reference proteome</keyword>
<sequence>MNEPLSRRTLLRAGGGLGLATLGLGYGAGAVSAAVPTSKRFQLSGEESYDLYRNRELHDGTVMQSFAFDQTNQRLFTAQVRQGSAEGSGDLCITELSWSTWNEIGHMYLTGFGHGVSIGAQAVGSSTYLWADAVADGDGYGKRLGRFKYASGTTLAASSSAVTKYTPVSTADRHTCAIDPTHNRLIVRYRPAGSSTHRFTAYDLTAATNGDFSNPLISNFLQPQVITDSKDFQGYTAYGQYLYCLTGLHDNEDSTYLWSVDLNTGAVKEKFLTGAGSTLSYREPEGMAVYTTAGGEPRLFFGFASNTTANERLSNVFYKNVLV</sequence>
<dbReference type="Proteomes" id="UP000400924">
    <property type="component" value="Unassembled WGS sequence"/>
</dbReference>
<feature type="domain" description="P68 RBP/TagC-like beta-propeller" evidence="1">
    <location>
        <begin position="62"/>
        <end position="316"/>
    </location>
</feature>
<proteinExistence type="predicted"/>
<evidence type="ECO:0000313" key="3">
    <source>
        <dbReference type="Proteomes" id="UP000400924"/>
    </source>
</evidence>
<dbReference type="OrthoDB" id="3968810at2"/>
<gene>
    <name evidence="2" type="ORF">FNH08_27405</name>
</gene>
<dbReference type="Pfam" id="PF21311">
    <property type="entry name" value="Phage_RBD_prop"/>
    <property type="match status" value="1"/>
</dbReference>
<dbReference type="PROSITE" id="PS51318">
    <property type="entry name" value="TAT"/>
    <property type="match status" value="1"/>
</dbReference>
<dbReference type="InterPro" id="IPR006311">
    <property type="entry name" value="TAT_signal"/>
</dbReference>
<dbReference type="RefSeq" id="WP_152774202.1">
    <property type="nucleotide sequence ID" value="NZ_VJZC01000238.1"/>
</dbReference>
<dbReference type="AlphaFoldDB" id="A0A5N8XMT9"/>
<dbReference type="InterPro" id="IPR048799">
    <property type="entry name" value="P68_RBP_TagC-like_beta-prop"/>
</dbReference>
<evidence type="ECO:0000259" key="1">
    <source>
        <dbReference type="Pfam" id="PF21311"/>
    </source>
</evidence>
<dbReference type="EMBL" id="VJZC01000238">
    <property type="protein sequence ID" value="MPY60739.1"/>
    <property type="molecule type" value="Genomic_DNA"/>
</dbReference>
<protein>
    <submittedName>
        <fullName evidence="2">Teichoic acid biosynthesis protein C</fullName>
    </submittedName>
</protein>
<name>A0A5N8XMT9_9ACTN</name>
<evidence type="ECO:0000313" key="2">
    <source>
        <dbReference type="EMBL" id="MPY60739.1"/>
    </source>
</evidence>
<organism evidence="2 3">
    <name type="scientific">Streptomyces spongiae</name>
    <dbReference type="NCBI Taxonomy" id="565072"/>
    <lineage>
        <taxon>Bacteria</taxon>
        <taxon>Bacillati</taxon>
        <taxon>Actinomycetota</taxon>
        <taxon>Actinomycetes</taxon>
        <taxon>Kitasatosporales</taxon>
        <taxon>Streptomycetaceae</taxon>
        <taxon>Streptomyces</taxon>
    </lineage>
</organism>
<reference evidence="2 3" key="1">
    <citation type="submission" date="2019-07" db="EMBL/GenBank/DDBJ databases">
        <title>New species of Amycolatopsis and Streptomyces.</title>
        <authorList>
            <person name="Duangmal K."/>
            <person name="Teo W.F.A."/>
            <person name="Lipun K."/>
        </authorList>
    </citation>
    <scope>NUCLEOTIDE SEQUENCE [LARGE SCALE GENOMIC DNA]</scope>
    <source>
        <strain evidence="2 3">NBRC 106415</strain>
    </source>
</reference>